<organism evidence="1 2">
    <name type="scientific">Aminipila luticellarii</name>
    <dbReference type="NCBI Taxonomy" id="2507160"/>
    <lineage>
        <taxon>Bacteria</taxon>
        <taxon>Bacillati</taxon>
        <taxon>Bacillota</taxon>
        <taxon>Clostridia</taxon>
        <taxon>Peptostreptococcales</taxon>
        <taxon>Anaerovoracaceae</taxon>
        <taxon>Aminipila</taxon>
    </lineage>
</organism>
<dbReference type="EMBL" id="CP035281">
    <property type="protein sequence ID" value="QAT43109.1"/>
    <property type="molecule type" value="Genomic_DNA"/>
</dbReference>
<reference evidence="1 2" key="1">
    <citation type="submission" date="2019-01" db="EMBL/GenBank/DDBJ databases">
        <title>Draft genomes of a novel of Aminipila strains.</title>
        <authorList>
            <person name="Ma S."/>
        </authorList>
    </citation>
    <scope>NUCLEOTIDE SEQUENCE [LARGE SCALE GENOMIC DNA]</scope>
    <source>
        <strain evidence="2">JN-39</strain>
    </source>
</reference>
<keyword evidence="2" id="KW-1185">Reference proteome</keyword>
<name>A0A410PVZ6_9FIRM</name>
<protein>
    <submittedName>
        <fullName evidence="1">Uncharacterized protein</fullName>
    </submittedName>
</protein>
<sequence>MKCGVRFCGGCNPRYDRGKALKALEEKCKGKTDFVIAEEEVLYDLLLIIGGCSSCCASYEQFITTGGVIKMWDEIHIAEIAERIKKM</sequence>
<evidence type="ECO:0000313" key="2">
    <source>
        <dbReference type="Proteomes" id="UP000287601"/>
    </source>
</evidence>
<evidence type="ECO:0000313" key="1">
    <source>
        <dbReference type="EMBL" id="QAT43109.1"/>
    </source>
</evidence>
<proteinExistence type="predicted"/>
<dbReference type="RefSeq" id="WP_128745758.1">
    <property type="nucleotide sequence ID" value="NZ_CP035281.1"/>
</dbReference>
<gene>
    <name evidence="1" type="ORF">EQM06_07590</name>
</gene>
<dbReference type="OrthoDB" id="9801625at2"/>
<dbReference type="Proteomes" id="UP000287601">
    <property type="component" value="Chromosome"/>
</dbReference>
<dbReference type="KEGG" id="amij:EQM06_07590"/>
<accession>A0A410PVZ6</accession>
<dbReference type="AlphaFoldDB" id="A0A410PVZ6"/>